<dbReference type="EMBL" id="BQNB010020154">
    <property type="protein sequence ID" value="GJT92911.1"/>
    <property type="molecule type" value="Genomic_DNA"/>
</dbReference>
<reference evidence="2" key="1">
    <citation type="journal article" date="2022" name="Int. J. Mol. Sci.">
        <title>Draft Genome of Tanacetum Coccineum: Genomic Comparison of Closely Related Tanacetum-Family Plants.</title>
        <authorList>
            <person name="Yamashiro T."/>
            <person name="Shiraishi A."/>
            <person name="Nakayama K."/>
            <person name="Satake H."/>
        </authorList>
    </citation>
    <scope>NUCLEOTIDE SEQUENCE</scope>
</reference>
<protein>
    <submittedName>
        <fullName evidence="2">Uncharacterized protein</fullName>
    </submittedName>
</protein>
<reference evidence="2" key="2">
    <citation type="submission" date="2022-01" db="EMBL/GenBank/DDBJ databases">
        <authorList>
            <person name="Yamashiro T."/>
            <person name="Shiraishi A."/>
            <person name="Satake H."/>
            <person name="Nakayama K."/>
        </authorList>
    </citation>
    <scope>NUCLEOTIDE SEQUENCE</scope>
</reference>
<organism evidence="2 3">
    <name type="scientific">Tanacetum coccineum</name>
    <dbReference type="NCBI Taxonomy" id="301880"/>
    <lineage>
        <taxon>Eukaryota</taxon>
        <taxon>Viridiplantae</taxon>
        <taxon>Streptophyta</taxon>
        <taxon>Embryophyta</taxon>
        <taxon>Tracheophyta</taxon>
        <taxon>Spermatophyta</taxon>
        <taxon>Magnoliopsida</taxon>
        <taxon>eudicotyledons</taxon>
        <taxon>Gunneridae</taxon>
        <taxon>Pentapetalae</taxon>
        <taxon>asterids</taxon>
        <taxon>campanulids</taxon>
        <taxon>Asterales</taxon>
        <taxon>Asteraceae</taxon>
        <taxon>Asteroideae</taxon>
        <taxon>Anthemideae</taxon>
        <taxon>Anthemidinae</taxon>
        <taxon>Tanacetum</taxon>
    </lineage>
</organism>
<feature type="region of interest" description="Disordered" evidence="1">
    <location>
        <begin position="1"/>
        <end position="26"/>
    </location>
</feature>
<keyword evidence="3" id="KW-1185">Reference proteome</keyword>
<dbReference type="Proteomes" id="UP001151760">
    <property type="component" value="Unassembled WGS sequence"/>
</dbReference>
<comment type="caution">
    <text evidence="2">The sequence shown here is derived from an EMBL/GenBank/DDBJ whole genome shotgun (WGS) entry which is preliminary data.</text>
</comment>
<evidence type="ECO:0000313" key="2">
    <source>
        <dbReference type="EMBL" id="GJT92911.1"/>
    </source>
</evidence>
<feature type="region of interest" description="Disordered" evidence="1">
    <location>
        <begin position="357"/>
        <end position="378"/>
    </location>
</feature>
<proteinExistence type="predicted"/>
<sequence length="378" mass="42884">MISVNNLKTDSENDNENAGIPSFPLPKPTTSYVNDLDFFKDFENKFPAIFYNEAQTSKSDLLTEPILSPQHIDEFNLNDETSVSEYDEEEQNILYFNDLFPFNIIRPDNLKSEKDNNDNDIDMIQSSEDMAPLPPREQRHTFLRYQGLEYTNEDIADFEERMVMEHRNDAGVVVFTSQARGRLFDTRRPQVRDLTLEFLCTLRFGEVLLDLDALGGLLLEKSGAHIYGRQFVARLAKHFGLLTVEILGGLTVIAPKLPIINMGELVRLQICMKVNDTWDWVSMGPEKQPDAAAGALRVAKDAPAVDEDDQAVSESETWGLSLWHEAMLTKLMVLVGEYPQAFDGDFRGTHCVFQRRTRQRTGEASTSAAQQDPLQPDP</sequence>
<feature type="compositionally biased region" description="Polar residues" evidence="1">
    <location>
        <begin position="362"/>
        <end position="378"/>
    </location>
</feature>
<name>A0ABQ5HYC8_9ASTR</name>
<evidence type="ECO:0000313" key="3">
    <source>
        <dbReference type="Proteomes" id="UP001151760"/>
    </source>
</evidence>
<accession>A0ABQ5HYC8</accession>
<gene>
    <name evidence="2" type="ORF">Tco_1081756</name>
</gene>
<evidence type="ECO:0000256" key="1">
    <source>
        <dbReference type="SAM" id="MobiDB-lite"/>
    </source>
</evidence>